<reference evidence="4" key="1">
    <citation type="journal article" date="2019" name="Int. J. Syst. Evol. Microbiol.">
        <title>The Global Catalogue of Microorganisms (GCM) 10K type strain sequencing project: providing services to taxonomists for standard genome sequencing and annotation.</title>
        <authorList>
            <consortium name="The Broad Institute Genomics Platform"/>
            <consortium name="The Broad Institute Genome Sequencing Center for Infectious Disease"/>
            <person name="Wu L."/>
            <person name="Ma J."/>
        </authorList>
    </citation>
    <scope>NUCLEOTIDE SEQUENCE [LARGE SCALE GENOMIC DNA]</scope>
    <source>
        <strain evidence="4">XZYJT-10</strain>
    </source>
</reference>
<evidence type="ECO:0000313" key="3">
    <source>
        <dbReference type="EMBL" id="MFC7279767.1"/>
    </source>
</evidence>
<sequence length="231" mass="26466">MEWVGSNKDILSLLIALLAVMVSLSTVLIGFRNLRTNSFMSIQNRMLSNEMQRGRLLVYRAIATGEAPARDSDEEYLMVRSLAVFDELGMLARLRIVPREWVLRFWHARLHLMTHGFGMEFDPARPYILQGRPNLQYLIARAGRYRCDQDCCADGQKELRLRQPQRARTAPPTTGIRAGIQHRRRPLLLVRDLGGPMRRPGSRRTRQRNAAPAGRAARAPDPAVAREIDRW</sequence>
<dbReference type="EMBL" id="JBHTBJ010000059">
    <property type="protein sequence ID" value="MFC7279767.1"/>
    <property type="molecule type" value="Genomic_DNA"/>
</dbReference>
<dbReference type="Proteomes" id="UP001596548">
    <property type="component" value="Unassembled WGS sequence"/>
</dbReference>
<feature type="transmembrane region" description="Helical" evidence="2">
    <location>
        <begin position="12"/>
        <end position="31"/>
    </location>
</feature>
<feature type="compositionally biased region" description="Low complexity" evidence="1">
    <location>
        <begin position="208"/>
        <end position="223"/>
    </location>
</feature>
<protein>
    <submittedName>
        <fullName evidence="3">Uncharacterized protein</fullName>
    </submittedName>
</protein>
<feature type="region of interest" description="Disordered" evidence="1">
    <location>
        <begin position="191"/>
        <end position="231"/>
    </location>
</feature>
<keyword evidence="2" id="KW-0812">Transmembrane</keyword>
<keyword evidence="2" id="KW-0472">Membrane</keyword>
<name>A0ABW2I4E6_9ACTN</name>
<gene>
    <name evidence="3" type="ORF">ACFQS1_37905</name>
</gene>
<evidence type="ECO:0000313" key="4">
    <source>
        <dbReference type="Proteomes" id="UP001596548"/>
    </source>
</evidence>
<evidence type="ECO:0000256" key="1">
    <source>
        <dbReference type="SAM" id="MobiDB-lite"/>
    </source>
</evidence>
<dbReference type="RefSeq" id="WP_378977405.1">
    <property type="nucleotide sequence ID" value="NZ_JBHTBJ010000059.1"/>
</dbReference>
<comment type="caution">
    <text evidence="3">The sequence shown here is derived from an EMBL/GenBank/DDBJ whole genome shotgun (WGS) entry which is preliminary data.</text>
</comment>
<proteinExistence type="predicted"/>
<organism evidence="3 4">
    <name type="scientific">Paractinoplanes rhizophilus</name>
    <dbReference type="NCBI Taxonomy" id="1416877"/>
    <lineage>
        <taxon>Bacteria</taxon>
        <taxon>Bacillati</taxon>
        <taxon>Actinomycetota</taxon>
        <taxon>Actinomycetes</taxon>
        <taxon>Micromonosporales</taxon>
        <taxon>Micromonosporaceae</taxon>
        <taxon>Paractinoplanes</taxon>
    </lineage>
</organism>
<keyword evidence="4" id="KW-1185">Reference proteome</keyword>
<accession>A0ABW2I4E6</accession>
<keyword evidence="2" id="KW-1133">Transmembrane helix</keyword>
<evidence type="ECO:0000256" key="2">
    <source>
        <dbReference type="SAM" id="Phobius"/>
    </source>
</evidence>